<evidence type="ECO:0000256" key="5">
    <source>
        <dbReference type="ARBA" id="ARBA00023136"/>
    </source>
</evidence>
<organism evidence="9 10">
    <name type="scientific">Nonomuraea mangrovi</name>
    <dbReference type="NCBI Taxonomy" id="2316207"/>
    <lineage>
        <taxon>Bacteria</taxon>
        <taxon>Bacillati</taxon>
        <taxon>Actinomycetota</taxon>
        <taxon>Actinomycetes</taxon>
        <taxon>Streptosporangiales</taxon>
        <taxon>Streptosporangiaceae</taxon>
        <taxon>Nonomuraea</taxon>
    </lineage>
</organism>
<evidence type="ECO:0000256" key="2">
    <source>
        <dbReference type="ARBA" id="ARBA00022475"/>
    </source>
</evidence>
<dbReference type="Pfam" id="PF13515">
    <property type="entry name" value="FUSC_2"/>
    <property type="match status" value="1"/>
</dbReference>
<evidence type="ECO:0000313" key="10">
    <source>
        <dbReference type="Proteomes" id="UP001597368"/>
    </source>
</evidence>
<protein>
    <submittedName>
        <fullName evidence="9">FUSC family protein</fullName>
    </submittedName>
</protein>
<feature type="transmembrane region" description="Helical" evidence="7">
    <location>
        <begin position="233"/>
        <end position="248"/>
    </location>
</feature>
<dbReference type="RefSeq" id="WP_379572332.1">
    <property type="nucleotide sequence ID" value="NZ_JBHUFV010000020.1"/>
</dbReference>
<sequence>MLVIMVAVLLGYGTALLIGLDLGAIIQTVALTWTLAWTQRTADLSDHLIGLVVLPVTALALAGTDSFMPAVFVLAAGVAIWIRRFGPRATKAGTLATLPLITALVVPEPIASGPWTAVATLIAVFWVAVAQVPGGLLGRTPAAAAERRAGSGILPSTRMALQMSVALSVAFAVGHLAFPEHWTWAVLTTFIVCSGSRSRGDVLHKGALRALGAALGTVVASWIAGLFGPRDPWAVVLIFAILAAATWLRPRSYGYWAACITAALSLLYGYIGQADPALLRQRLMAIVAGAVIGIAASWLIAPIRTVDVVRRRVADALAALADLLRGEDREYHRARFDHAVEQLGLLAGPLKAHRALRRRGGPHLADAIDAVRSCAGPARAVNRSSREPETVAAVLANITAVRLAIGRRPGPAYRPPSSPGADEALAEIDAALSRLAALFPHSPAS</sequence>
<evidence type="ECO:0000256" key="1">
    <source>
        <dbReference type="ARBA" id="ARBA00004651"/>
    </source>
</evidence>
<comment type="subcellular location">
    <subcellularLocation>
        <location evidence="1">Cell membrane</location>
        <topology evidence="1">Multi-pass membrane protein</topology>
    </subcellularLocation>
</comment>
<keyword evidence="3 7" id="KW-0812">Transmembrane</keyword>
<gene>
    <name evidence="9" type="ORF">ACFSKW_12370</name>
</gene>
<keyword evidence="4 7" id="KW-1133">Transmembrane helix</keyword>
<feature type="transmembrane region" description="Helical" evidence="7">
    <location>
        <begin position="92"/>
        <end position="111"/>
    </location>
</feature>
<evidence type="ECO:0000313" key="9">
    <source>
        <dbReference type="EMBL" id="MFD1932269.1"/>
    </source>
</evidence>
<feature type="domain" description="Integral membrane bound transporter" evidence="8">
    <location>
        <begin position="169"/>
        <end position="295"/>
    </location>
</feature>
<name>A0ABW4STI9_9ACTN</name>
<feature type="transmembrane region" description="Helical" evidence="7">
    <location>
        <begin position="253"/>
        <end position="271"/>
    </location>
</feature>
<dbReference type="PANTHER" id="PTHR30509:SF9">
    <property type="entry name" value="MULTIDRUG RESISTANCE PROTEIN MDTO"/>
    <property type="match status" value="1"/>
</dbReference>
<proteinExistence type="inferred from homology"/>
<dbReference type="Proteomes" id="UP001597368">
    <property type="component" value="Unassembled WGS sequence"/>
</dbReference>
<dbReference type="EMBL" id="JBHUFV010000020">
    <property type="protein sequence ID" value="MFD1932269.1"/>
    <property type="molecule type" value="Genomic_DNA"/>
</dbReference>
<evidence type="ECO:0000256" key="4">
    <source>
        <dbReference type="ARBA" id="ARBA00022989"/>
    </source>
</evidence>
<evidence type="ECO:0000259" key="8">
    <source>
        <dbReference type="Pfam" id="PF13515"/>
    </source>
</evidence>
<feature type="transmembrane region" description="Helical" evidence="7">
    <location>
        <begin position="283"/>
        <end position="303"/>
    </location>
</feature>
<comment type="caution">
    <text evidence="9">The sequence shown here is derived from an EMBL/GenBank/DDBJ whole genome shotgun (WGS) entry which is preliminary data.</text>
</comment>
<comment type="similarity">
    <text evidence="6">Belongs to the YccS/YhfK family.</text>
</comment>
<evidence type="ECO:0000256" key="7">
    <source>
        <dbReference type="SAM" id="Phobius"/>
    </source>
</evidence>
<keyword evidence="10" id="KW-1185">Reference proteome</keyword>
<reference evidence="10" key="1">
    <citation type="journal article" date="2019" name="Int. J. Syst. Evol. Microbiol.">
        <title>The Global Catalogue of Microorganisms (GCM) 10K type strain sequencing project: providing services to taxonomists for standard genome sequencing and annotation.</title>
        <authorList>
            <consortium name="The Broad Institute Genomics Platform"/>
            <consortium name="The Broad Institute Genome Sequencing Center for Infectious Disease"/>
            <person name="Wu L."/>
            <person name="Ma J."/>
        </authorList>
    </citation>
    <scope>NUCLEOTIDE SEQUENCE [LARGE SCALE GENOMIC DNA]</scope>
    <source>
        <strain evidence="10">ICMP 6774ER</strain>
    </source>
</reference>
<evidence type="ECO:0000256" key="6">
    <source>
        <dbReference type="ARBA" id="ARBA00043993"/>
    </source>
</evidence>
<dbReference type="PANTHER" id="PTHR30509">
    <property type="entry name" value="P-HYDROXYBENZOIC ACID EFFLUX PUMP SUBUNIT-RELATED"/>
    <property type="match status" value="1"/>
</dbReference>
<feature type="transmembrane region" description="Helical" evidence="7">
    <location>
        <begin position="47"/>
        <end position="80"/>
    </location>
</feature>
<evidence type="ECO:0000256" key="3">
    <source>
        <dbReference type="ARBA" id="ARBA00022692"/>
    </source>
</evidence>
<keyword evidence="5 7" id="KW-0472">Membrane</keyword>
<feature type="transmembrane region" description="Helical" evidence="7">
    <location>
        <begin position="207"/>
        <end position="227"/>
    </location>
</feature>
<feature type="transmembrane region" description="Helical" evidence="7">
    <location>
        <begin position="117"/>
        <end position="138"/>
    </location>
</feature>
<keyword evidence="2" id="KW-1003">Cell membrane</keyword>
<dbReference type="InterPro" id="IPR049453">
    <property type="entry name" value="Memb_transporter_dom"/>
</dbReference>
<accession>A0ABW4STI9</accession>